<evidence type="ECO:0000313" key="10">
    <source>
        <dbReference type="Proteomes" id="UP000005220"/>
    </source>
</evidence>
<reference evidence="9 10" key="1">
    <citation type="journal article" date="2011" name="Proc. Natl. Acad. Sci. U.S.A.">
        <title>Evolutionary erosion of yeast sex chromosomes by mating-type switching accidents.</title>
        <authorList>
            <person name="Gordon J.L."/>
            <person name="Armisen D."/>
            <person name="Proux-Wera E."/>
            <person name="Oheigeartaigh S.S."/>
            <person name="Byrne K.P."/>
            <person name="Wolfe K.H."/>
        </authorList>
    </citation>
    <scope>NUCLEOTIDE SEQUENCE [LARGE SCALE GENOMIC DNA]</scope>
    <source>
        <strain evidence="10">ATCC 22294 / BCRC 22015 / CBS 2517 / CECT 1963 / NBRC 1671 / NRRL Y-8276</strain>
    </source>
</reference>
<evidence type="ECO:0000256" key="1">
    <source>
        <dbReference type="ARBA" id="ARBA00004173"/>
    </source>
</evidence>
<gene>
    <name evidence="9" type="primary">KAFR0D03790</name>
    <name evidence="9" type="ORF">KAFR_0D03790</name>
</gene>
<organism evidence="9 10">
    <name type="scientific">Kazachstania africana (strain ATCC 22294 / BCRC 22015 / CBS 2517 / CECT 1963 / NBRC 1671 / NRRL Y-8276)</name>
    <name type="common">Yeast</name>
    <name type="synonym">Kluyveromyces africanus</name>
    <dbReference type="NCBI Taxonomy" id="1071382"/>
    <lineage>
        <taxon>Eukaryota</taxon>
        <taxon>Fungi</taxon>
        <taxon>Dikarya</taxon>
        <taxon>Ascomycota</taxon>
        <taxon>Saccharomycotina</taxon>
        <taxon>Saccharomycetes</taxon>
        <taxon>Saccharomycetales</taxon>
        <taxon>Saccharomycetaceae</taxon>
        <taxon>Kazachstania</taxon>
    </lineage>
</organism>
<comment type="similarity">
    <text evidence="2">Belongs to the mitochondrion-specific ribosomal protein mL46 family.</text>
</comment>
<name>H2AUH7_KAZAF</name>
<evidence type="ECO:0000313" key="9">
    <source>
        <dbReference type="EMBL" id="CCF58027.1"/>
    </source>
</evidence>
<dbReference type="HOGENOM" id="CLU_040204_0_0_1"/>
<dbReference type="GeneID" id="13882272"/>
<evidence type="ECO:0000256" key="3">
    <source>
        <dbReference type="ARBA" id="ARBA00022946"/>
    </source>
</evidence>
<dbReference type="KEGG" id="kaf:KAFR_0D03790"/>
<dbReference type="CDD" id="cd04661">
    <property type="entry name" value="NUDIX_MRP_L46"/>
    <property type="match status" value="1"/>
</dbReference>
<sequence length="258" mass="30016">MNSKIPQEVTIRTSLLLSRIPIVVSKPTKFESSYRAYQYELEKRLMWTFPAYYYFKKGTLSEHKFLSLQKKPIIKNPKAWFPKGVPDIRHNRDRRMKQDVILPQKDNDKDDYLTRPIAKNSIETEDDLRANYSSLERKLRNNLYLLVREKDTGSWKLPSFEVLNSEDGAGLHEIAEKGLRDIGGVNINTWTVSNKPVSAITNSKKQTVEFVIKSHILAGKFNLKNSDKFTDFAWLTKIEAKDKVDNDYYEKIDHLLSG</sequence>
<proteinExistence type="inferred from homology"/>
<dbReference type="InParanoid" id="H2AUH7"/>
<dbReference type="FunCoup" id="H2AUH7">
    <property type="interactions" value="513"/>
</dbReference>
<dbReference type="InterPro" id="IPR033650">
    <property type="entry name" value="Ribosomal_mL46_NUDIX"/>
</dbReference>
<dbReference type="PANTHER" id="PTHR13124">
    <property type="entry name" value="39S RIBOSOMAL PROTEIN L46, MITOCHONDRIAL PRECURSOR-RELATED"/>
    <property type="match status" value="1"/>
</dbReference>
<evidence type="ECO:0000256" key="4">
    <source>
        <dbReference type="ARBA" id="ARBA00022980"/>
    </source>
</evidence>
<keyword evidence="5" id="KW-0496">Mitochondrion</keyword>
<dbReference type="GO" id="GO:0005762">
    <property type="term" value="C:mitochondrial large ribosomal subunit"/>
    <property type="evidence" value="ECO:0007669"/>
    <property type="project" value="EnsemblFungi"/>
</dbReference>
<evidence type="ECO:0000256" key="7">
    <source>
        <dbReference type="ARBA" id="ARBA00035190"/>
    </source>
</evidence>
<keyword evidence="3" id="KW-0809">Transit peptide</keyword>
<keyword evidence="6" id="KW-0687">Ribonucleoprotein</keyword>
<dbReference type="OrthoDB" id="414075at2759"/>
<evidence type="ECO:0000259" key="8">
    <source>
        <dbReference type="Pfam" id="PF11788"/>
    </source>
</evidence>
<dbReference type="InterPro" id="IPR021757">
    <property type="entry name" value="Ribosomal_mL46_N"/>
</dbReference>
<dbReference type="eggNOG" id="KOG4548">
    <property type="taxonomic scope" value="Eukaryota"/>
</dbReference>
<dbReference type="RefSeq" id="XP_003957162.1">
    <property type="nucleotide sequence ID" value="XM_003957113.1"/>
</dbReference>
<dbReference type="AlphaFoldDB" id="H2AUH7"/>
<keyword evidence="4" id="KW-0689">Ribosomal protein</keyword>
<dbReference type="EMBL" id="HE650824">
    <property type="protein sequence ID" value="CCF58027.1"/>
    <property type="molecule type" value="Genomic_DNA"/>
</dbReference>
<accession>H2AUH7</accession>
<evidence type="ECO:0000256" key="6">
    <source>
        <dbReference type="ARBA" id="ARBA00023274"/>
    </source>
</evidence>
<comment type="subcellular location">
    <subcellularLocation>
        <location evidence="1">Mitochondrion</location>
    </subcellularLocation>
</comment>
<dbReference type="InterPro" id="IPR040008">
    <property type="entry name" value="Ribosomal_mL46"/>
</dbReference>
<dbReference type="STRING" id="1071382.H2AUH7"/>
<evidence type="ECO:0000256" key="2">
    <source>
        <dbReference type="ARBA" id="ARBA00009070"/>
    </source>
</evidence>
<dbReference type="Pfam" id="PF11788">
    <property type="entry name" value="MRP-L46"/>
    <property type="match status" value="1"/>
</dbReference>
<dbReference type="Gene3D" id="3.90.79.10">
    <property type="entry name" value="Nucleoside Triphosphate Pyrophosphohydrolase"/>
    <property type="match status" value="1"/>
</dbReference>
<keyword evidence="10" id="KW-1185">Reference proteome</keyword>
<evidence type="ECO:0000256" key="5">
    <source>
        <dbReference type="ARBA" id="ARBA00023128"/>
    </source>
</evidence>
<dbReference type="Proteomes" id="UP000005220">
    <property type="component" value="Chromosome 4"/>
</dbReference>
<dbReference type="PANTHER" id="PTHR13124:SF12">
    <property type="entry name" value="LARGE RIBOSOMAL SUBUNIT PROTEIN ML46"/>
    <property type="match status" value="1"/>
</dbReference>
<dbReference type="GO" id="GO:0003735">
    <property type="term" value="F:structural constituent of ribosome"/>
    <property type="evidence" value="ECO:0007669"/>
    <property type="project" value="EnsemblFungi"/>
</dbReference>
<feature type="domain" description="Large ribosomal subunit protein mL46 N-terminal" evidence="8">
    <location>
        <begin position="10"/>
        <end position="127"/>
    </location>
</feature>
<protein>
    <recommendedName>
        <fullName evidence="7">Large ribosomal subunit protein mL46</fullName>
    </recommendedName>
</protein>